<reference evidence="1" key="1">
    <citation type="submission" date="2016-08" db="EMBL/GenBank/DDBJ databases">
        <authorList>
            <person name="Seilhamer J.J."/>
        </authorList>
    </citation>
    <scope>NUCLEOTIDE SEQUENCE</scope>
    <source>
        <strain evidence="1">86</strain>
    </source>
</reference>
<proteinExistence type="predicted"/>
<accession>A0A212LTU3</accession>
<dbReference type="AlphaFoldDB" id="A0A212LTU3"/>
<gene>
    <name evidence="1" type="ORF">KL86SPO_31105</name>
</gene>
<evidence type="ECO:0000313" key="1">
    <source>
        <dbReference type="EMBL" id="SCM80927.1"/>
    </source>
</evidence>
<sequence length="82" mass="9148">MEKEILLDKIEADWITIEVIDKTTGKTFRRNLPVRYLETDNGVALFGETLEGKPAQIHFLSEAALAKINDLTGKGPDCARCD</sequence>
<protein>
    <submittedName>
        <fullName evidence="1">Uncharacterized protein</fullName>
    </submittedName>
</protein>
<name>A0A212LTU3_9FIRM</name>
<dbReference type="EMBL" id="FMJE01000003">
    <property type="protein sequence ID" value="SCM80927.1"/>
    <property type="molecule type" value="Genomic_DNA"/>
</dbReference>
<organism evidence="1">
    <name type="scientific">uncultured Sporomusa sp</name>
    <dbReference type="NCBI Taxonomy" id="307249"/>
    <lineage>
        <taxon>Bacteria</taxon>
        <taxon>Bacillati</taxon>
        <taxon>Bacillota</taxon>
        <taxon>Negativicutes</taxon>
        <taxon>Selenomonadales</taxon>
        <taxon>Sporomusaceae</taxon>
        <taxon>Sporomusa</taxon>
        <taxon>environmental samples</taxon>
    </lineage>
</organism>
<dbReference type="RefSeq" id="WP_288184112.1">
    <property type="nucleotide sequence ID" value="NZ_LT608335.1"/>
</dbReference>